<reference evidence="2" key="1">
    <citation type="submission" date="2014-09" db="EMBL/GenBank/DDBJ databases">
        <authorList>
            <person name="Magalhaes I.L.F."/>
            <person name="Oliveira U."/>
            <person name="Santos F.R."/>
            <person name="Vidigal T.H.D.A."/>
            <person name="Brescovit A.D."/>
            <person name="Santos A.J."/>
        </authorList>
    </citation>
    <scope>NUCLEOTIDE SEQUENCE</scope>
    <source>
        <tissue evidence="2">Shoot tissue taken approximately 20 cm above the soil surface</tissue>
    </source>
</reference>
<dbReference type="EMBL" id="GBRH01196818">
    <property type="protein sequence ID" value="JAE01078.1"/>
    <property type="molecule type" value="Transcribed_RNA"/>
</dbReference>
<sequence>MLKIKSIQRLSFGVHVSGGHHIVLGPQADNSVHMAQNPSTNSYTDESCYT</sequence>
<proteinExistence type="predicted"/>
<reference evidence="2" key="2">
    <citation type="journal article" date="2015" name="Data Brief">
        <title>Shoot transcriptome of the giant reed, Arundo donax.</title>
        <authorList>
            <person name="Barrero R.A."/>
            <person name="Guerrero F.D."/>
            <person name="Moolhuijzen P."/>
            <person name="Goolsby J.A."/>
            <person name="Tidwell J."/>
            <person name="Bellgard S.E."/>
            <person name="Bellgard M.I."/>
        </authorList>
    </citation>
    <scope>NUCLEOTIDE SEQUENCE</scope>
    <source>
        <tissue evidence="2">Shoot tissue taken approximately 20 cm above the soil surface</tissue>
    </source>
</reference>
<evidence type="ECO:0000256" key="1">
    <source>
        <dbReference type="SAM" id="MobiDB-lite"/>
    </source>
</evidence>
<protein>
    <submittedName>
        <fullName evidence="2">Uncharacterized protein</fullName>
    </submittedName>
</protein>
<feature type="region of interest" description="Disordered" evidence="1">
    <location>
        <begin position="29"/>
        <end position="50"/>
    </location>
</feature>
<evidence type="ECO:0000313" key="2">
    <source>
        <dbReference type="EMBL" id="JAE01078.1"/>
    </source>
</evidence>
<name>A0A0A9EYI1_ARUDO</name>
<accession>A0A0A9EYI1</accession>
<organism evidence="2">
    <name type="scientific">Arundo donax</name>
    <name type="common">Giant reed</name>
    <name type="synonym">Donax arundinaceus</name>
    <dbReference type="NCBI Taxonomy" id="35708"/>
    <lineage>
        <taxon>Eukaryota</taxon>
        <taxon>Viridiplantae</taxon>
        <taxon>Streptophyta</taxon>
        <taxon>Embryophyta</taxon>
        <taxon>Tracheophyta</taxon>
        <taxon>Spermatophyta</taxon>
        <taxon>Magnoliopsida</taxon>
        <taxon>Liliopsida</taxon>
        <taxon>Poales</taxon>
        <taxon>Poaceae</taxon>
        <taxon>PACMAD clade</taxon>
        <taxon>Arundinoideae</taxon>
        <taxon>Arundineae</taxon>
        <taxon>Arundo</taxon>
    </lineage>
</organism>
<dbReference type="AlphaFoldDB" id="A0A0A9EYI1"/>